<dbReference type="InterPro" id="IPR016024">
    <property type="entry name" value="ARM-type_fold"/>
</dbReference>
<protein>
    <recommendedName>
        <fullName evidence="3">SCD domain-containing protein</fullName>
    </recommendedName>
</protein>
<evidence type="ECO:0000256" key="2">
    <source>
        <dbReference type="SAM" id="MobiDB-lite"/>
    </source>
</evidence>
<organism evidence="4 5">
    <name type="scientific">Mortierella isabellina</name>
    <name type="common">Filamentous fungus</name>
    <name type="synonym">Umbelopsis isabellina</name>
    <dbReference type="NCBI Taxonomy" id="91625"/>
    <lineage>
        <taxon>Eukaryota</taxon>
        <taxon>Fungi</taxon>
        <taxon>Fungi incertae sedis</taxon>
        <taxon>Mucoromycota</taxon>
        <taxon>Mucoromycotina</taxon>
        <taxon>Umbelopsidomycetes</taxon>
        <taxon>Umbelopsidales</taxon>
        <taxon>Umbelopsidaceae</taxon>
        <taxon>Umbelopsis</taxon>
    </lineage>
</organism>
<dbReference type="SUPFAM" id="SSF48371">
    <property type="entry name" value="ARM repeat"/>
    <property type="match status" value="1"/>
</dbReference>
<dbReference type="PANTHER" id="PTHR11199">
    <property type="entry name" value="STROMAL ANTIGEN"/>
    <property type="match status" value="1"/>
</dbReference>
<dbReference type="GO" id="GO:0008278">
    <property type="term" value="C:cohesin complex"/>
    <property type="evidence" value="ECO:0007669"/>
    <property type="project" value="TreeGrafter"/>
</dbReference>
<dbReference type="GO" id="GO:0000785">
    <property type="term" value="C:chromatin"/>
    <property type="evidence" value="ECO:0007669"/>
    <property type="project" value="TreeGrafter"/>
</dbReference>
<feature type="region of interest" description="Disordered" evidence="2">
    <location>
        <begin position="1202"/>
        <end position="1260"/>
    </location>
</feature>
<evidence type="ECO:0000259" key="3">
    <source>
        <dbReference type="PROSITE" id="PS51425"/>
    </source>
</evidence>
<accession>A0A8H7PLK3</accession>
<proteinExistence type="predicted"/>
<reference evidence="4" key="1">
    <citation type="submission" date="2020-12" db="EMBL/GenBank/DDBJ databases">
        <title>Metabolic potential, ecology and presence of endohyphal bacteria is reflected in genomic diversity of Mucoromycotina.</title>
        <authorList>
            <person name="Muszewska A."/>
            <person name="Okrasinska A."/>
            <person name="Steczkiewicz K."/>
            <person name="Drgas O."/>
            <person name="Orlowska M."/>
            <person name="Perlinska-Lenart U."/>
            <person name="Aleksandrzak-Piekarczyk T."/>
            <person name="Szatraj K."/>
            <person name="Zielenkiewicz U."/>
            <person name="Pilsyk S."/>
            <person name="Malc E."/>
            <person name="Mieczkowski P."/>
            <person name="Kruszewska J.S."/>
            <person name="Biernat P."/>
            <person name="Pawlowska J."/>
        </authorList>
    </citation>
    <scope>NUCLEOTIDE SEQUENCE</scope>
    <source>
        <strain evidence="4">WA0000067209</strain>
    </source>
</reference>
<dbReference type="EMBL" id="JAEPQZ010000010">
    <property type="protein sequence ID" value="KAG2176292.1"/>
    <property type="molecule type" value="Genomic_DNA"/>
</dbReference>
<evidence type="ECO:0000313" key="4">
    <source>
        <dbReference type="EMBL" id="KAG2176292.1"/>
    </source>
</evidence>
<dbReference type="InterPro" id="IPR020839">
    <property type="entry name" value="SCD"/>
</dbReference>
<dbReference type="GO" id="GO:0003682">
    <property type="term" value="F:chromatin binding"/>
    <property type="evidence" value="ECO:0007669"/>
    <property type="project" value="TreeGrafter"/>
</dbReference>
<name>A0A8H7PLK3_MORIS</name>
<dbReference type="InterPro" id="IPR056396">
    <property type="entry name" value="HEAT_SCC3-SA"/>
</dbReference>
<dbReference type="Pfam" id="PF08514">
    <property type="entry name" value="STAG"/>
    <property type="match status" value="1"/>
</dbReference>
<keyword evidence="5" id="KW-1185">Reference proteome</keyword>
<dbReference type="Pfam" id="PF24571">
    <property type="entry name" value="HEAT_SCC3-SA"/>
    <property type="match status" value="1"/>
</dbReference>
<keyword evidence="1" id="KW-0175">Coiled coil</keyword>
<feature type="region of interest" description="Disordered" evidence="2">
    <location>
        <begin position="1"/>
        <end position="96"/>
    </location>
</feature>
<dbReference type="PANTHER" id="PTHR11199:SF0">
    <property type="entry name" value="LD34181P-RELATED"/>
    <property type="match status" value="1"/>
</dbReference>
<dbReference type="InterPro" id="IPR039662">
    <property type="entry name" value="Cohesin_Scc3/SA"/>
</dbReference>
<feature type="coiled-coil region" evidence="1">
    <location>
        <begin position="272"/>
        <end position="299"/>
    </location>
</feature>
<dbReference type="AlphaFoldDB" id="A0A8H7PLK3"/>
<dbReference type="PROSITE" id="PS51425">
    <property type="entry name" value="SCD"/>
    <property type="match status" value="1"/>
</dbReference>
<gene>
    <name evidence="4" type="ORF">INT43_005526</name>
</gene>
<evidence type="ECO:0000313" key="5">
    <source>
        <dbReference type="Proteomes" id="UP000654370"/>
    </source>
</evidence>
<feature type="compositionally biased region" description="Acidic residues" evidence="2">
    <location>
        <begin position="42"/>
        <end position="60"/>
    </location>
</feature>
<feature type="domain" description="SCD" evidence="3">
    <location>
        <begin position="315"/>
        <end position="410"/>
    </location>
</feature>
<dbReference type="GO" id="GO:0007062">
    <property type="term" value="P:sister chromatid cohesion"/>
    <property type="evidence" value="ECO:0007669"/>
    <property type="project" value="UniProtKB-ARBA"/>
</dbReference>
<dbReference type="GO" id="GO:0005634">
    <property type="term" value="C:nucleus"/>
    <property type="evidence" value="ECO:0007669"/>
    <property type="project" value="TreeGrafter"/>
</dbReference>
<dbReference type="OrthoDB" id="498590at2759"/>
<comment type="caution">
    <text evidence="4">The sequence shown here is derived from an EMBL/GenBank/DDBJ whole genome shotgun (WGS) entry which is preliminary data.</text>
</comment>
<dbReference type="Pfam" id="PF21581">
    <property type="entry name" value="SCD"/>
    <property type="match status" value="1"/>
</dbReference>
<sequence length="1260" mass="142229">MATALQKPTTRRSTRQRNADAGTAAANDESDQDVHSTSGQESEIDELIDSDENNSDDEDESFRLDNTPTRQKSSKGRASSFKVPETPMSAEQDLDDTDDIDTLYGQILGSRLPTEKLVEEWIDKYKGPEKMEAVEDLVNLIIRSCGTKEKIDAKAIEDDELIVDALQNLEDKVSANRYTEYPIASKLRKYKSLKADLIDFWQKLIEECQYDIIYDGLLVETLQVWLTTMSSSTFRPFRHTATVIALNVISSLALIAERAVQEKAIANRQLGAERRKNNNNRASERQKMLEDKSKALANKEKRLNGYLKHFIDSIFVHRCRDVEAVIRMECIKHLGDWMEQYTSYFLDNQYLRYLGWLLNDKSTSRFKVRLVEMALHETDQTTRVQAIGLCVLLAESNVIDASDNMNLGSLIFSDQPKIRSSIAPLANMIFENDYLSPVMSEAKSVAATLPPTTTSTGRTRGVAQGREIDSIAIKFKCLVKMLMDYGEATQKVKKPNILMGSSEVESVDNQMELDASNNIAQVDQAPIGPQFENICSHKESRIALAVGSLFKEISTLQEWKAMVDFLLKDYTTSTSDLSNTAEDSLNEYYQLTDEEDQVFIEIAVAVISLFIDQSVQKSKTKKKNTHDEDTKNQISRHIALALPRLISKYAADGKKITHILVLPQLINLSAYTDLRMSKAYEQLLEDTKKMFMRHTTSTVHLNAALVIKRLTSYESMLSVAEPVLIELRDELSLLLHNTFSDKDMQAQMLSEEALATIAITLSRIQQFIKVMDVTEILEDQNSEAVTNLSLILQVLERGKSGNIQESETILSSAAILFQFLAWKCHQVLTDNDIGGSRVDLSRLIVVRDSVIHTLTDLCLSDSALQVQENVRKMSFQLLVDLYWLFSNEQFRHQKSSDDISLMLRCTPNLQKTATEYVDSELNKWEETYAIEAGQDEDDEQDELSDNGRQHESAHVKIQYERLTPVAALAKACMLGIFDVNHAVTIVSRYRNLGIEVDEVIKALVSSVKDGLNIASTSKLPSSILTMYMDSLKESFERHTKLQDAKLDKTLQLARLLAGSIKAADSDPFHKTSPDLLTDDLHIPGITYCTSRASSYSKNGDQDSRAASLKFFKILTTFSSLLTRARDVAKIHRHLDSVLEQYELSPETSDKDWDAYKAYISSIDTVLQKKGLRYDASNKNNMDSAQQPLGSVDQNRANEFERLQPNALDQSEEDDEPLQRGRKNSKKPANDQNTRGTKRKAEIANKQTAKQIRLSDMLEKS</sequence>
<dbReference type="Proteomes" id="UP000654370">
    <property type="component" value="Unassembled WGS sequence"/>
</dbReference>
<evidence type="ECO:0000256" key="1">
    <source>
        <dbReference type="SAM" id="Coils"/>
    </source>
</evidence>
<dbReference type="InterPro" id="IPR013721">
    <property type="entry name" value="STAG"/>
</dbReference>